<evidence type="ECO:0000313" key="3">
    <source>
        <dbReference type="Proteomes" id="UP001489004"/>
    </source>
</evidence>
<name>A0AAW1R945_9CHLO</name>
<reference evidence="2 3" key="1">
    <citation type="journal article" date="2024" name="Nat. Commun.">
        <title>Phylogenomics reveals the evolutionary origins of lichenization in chlorophyte algae.</title>
        <authorList>
            <person name="Puginier C."/>
            <person name="Libourel C."/>
            <person name="Otte J."/>
            <person name="Skaloud P."/>
            <person name="Haon M."/>
            <person name="Grisel S."/>
            <person name="Petersen M."/>
            <person name="Berrin J.G."/>
            <person name="Delaux P.M."/>
            <person name="Dal Grande F."/>
            <person name="Keller J."/>
        </authorList>
    </citation>
    <scope>NUCLEOTIDE SEQUENCE [LARGE SCALE GENOMIC DNA]</scope>
    <source>
        <strain evidence="2 3">SAG 2043</strain>
    </source>
</reference>
<dbReference type="InterPro" id="IPR013766">
    <property type="entry name" value="Thioredoxin_domain"/>
</dbReference>
<comment type="caution">
    <text evidence="2">The sequence shown here is derived from an EMBL/GenBank/DDBJ whole genome shotgun (WGS) entry which is preliminary data.</text>
</comment>
<dbReference type="Proteomes" id="UP001489004">
    <property type="component" value="Unassembled WGS sequence"/>
</dbReference>
<dbReference type="PANTHER" id="PTHR43640">
    <property type="entry name" value="OS07G0260300 PROTEIN"/>
    <property type="match status" value="1"/>
</dbReference>
<dbReference type="PANTHER" id="PTHR43640:SF1">
    <property type="entry name" value="THIOREDOXIN-DEPENDENT PEROXIREDOXIN"/>
    <property type="match status" value="1"/>
</dbReference>
<keyword evidence="3" id="KW-1185">Reference proteome</keyword>
<dbReference type="SUPFAM" id="SSF52833">
    <property type="entry name" value="Thioredoxin-like"/>
    <property type="match status" value="1"/>
</dbReference>
<sequence>MRQVLGTNILQRVSTARSHNSRRLRRLPVVAALTESSDLGLGTTAPGFQLPDVLTGKVVRLEDFAGAPATLVMFICNHCPFVVLLKEALVKLADDYQLGRGVAVIAISSNSIQTHPKDGPEKMAEDAKQHGYPFPYLYDETQEVAKAYKAACTPEFYLFDQQMKLAYHGQFDGARPKNNVPVTGEDLRAALDDVLAGRPVGKPAKPSIGCNIKWHPGNEPNY</sequence>
<evidence type="ECO:0000259" key="1">
    <source>
        <dbReference type="PROSITE" id="PS51352"/>
    </source>
</evidence>
<dbReference type="CDD" id="cd02969">
    <property type="entry name" value="PRX_like1"/>
    <property type="match status" value="1"/>
</dbReference>
<dbReference type="InterPro" id="IPR000866">
    <property type="entry name" value="AhpC/TSA"/>
</dbReference>
<dbReference type="GO" id="GO:0016491">
    <property type="term" value="F:oxidoreductase activity"/>
    <property type="evidence" value="ECO:0007669"/>
    <property type="project" value="InterPro"/>
</dbReference>
<organism evidence="2 3">
    <name type="scientific">[Myrmecia] bisecta</name>
    <dbReference type="NCBI Taxonomy" id="41462"/>
    <lineage>
        <taxon>Eukaryota</taxon>
        <taxon>Viridiplantae</taxon>
        <taxon>Chlorophyta</taxon>
        <taxon>core chlorophytes</taxon>
        <taxon>Trebouxiophyceae</taxon>
        <taxon>Trebouxiales</taxon>
        <taxon>Trebouxiaceae</taxon>
        <taxon>Myrmecia</taxon>
    </lineage>
</organism>
<proteinExistence type="predicted"/>
<dbReference type="EMBL" id="JALJOR010000001">
    <property type="protein sequence ID" value="KAK9830520.1"/>
    <property type="molecule type" value="Genomic_DNA"/>
</dbReference>
<dbReference type="InterPro" id="IPR036249">
    <property type="entry name" value="Thioredoxin-like_sf"/>
</dbReference>
<dbReference type="PROSITE" id="PS51352">
    <property type="entry name" value="THIOREDOXIN_2"/>
    <property type="match status" value="1"/>
</dbReference>
<evidence type="ECO:0000313" key="2">
    <source>
        <dbReference type="EMBL" id="KAK9830520.1"/>
    </source>
</evidence>
<dbReference type="Pfam" id="PF00578">
    <property type="entry name" value="AhpC-TSA"/>
    <property type="match status" value="1"/>
</dbReference>
<protein>
    <recommendedName>
        <fullName evidence="1">Thioredoxin domain-containing protein</fullName>
    </recommendedName>
</protein>
<dbReference type="AlphaFoldDB" id="A0AAW1R945"/>
<dbReference type="GO" id="GO:0016209">
    <property type="term" value="F:antioxidant activity"/>
    <property type="evidence" value="ECO:0007669"/>
    <property type="project" value="InterPro"/>
</dbReference>
<dbReference type="Gene3D" id="3.40.30.10">
    <property type="entry name" value="Glutaredoxin"/>
    <property type="match status" value="1"/>
</dbReference>
<accession>A0AAW1R945</accession>
<feature type="domain" description="Thioredoxin" evidence="1">
    <location>
        <begin position="39"/>
        <end position="196"/>
    </location>
</feature>
<dbReference type="InterPro" id="IPR047262">
    <property type="entry name" value="PRX-like1"/>
</dbReference>
<gene>
    <name evidence="2" type="ORF">WJX72_012197</name>
</gene>